<accession>A0ABT2I5M8</accession>
<proteinExistence type="predicted"/>
<dbReference type="Proteomes" id="UP001165583">
    <property type="component" value="Unassembled WGS sequence"/>
</dbReference>
<sequence>MKFLACLIALAAIIGLLGQEAALARAMPFETSTQAESAMQMGSGCTEMGTVVKKASQSQVPCQGMTLDCIAKMGCAIPLALVPPFYLGVSPQFRRVNPPFTPVAPLVGRDISPEPEPPSRLG</sequence>
<organism evidence="2 3">
    <name type="scientific">Novosphingobium mangrovi</name>
    <name type="common">ex Huang et al. 2023</name>
    <dbReference type="NCBI Taxonomy" id="2976432"/>
    <lineage>
        <taxon>Bacteria</taxon>
        <taxon>Pseudomonadati</taxon>
        <taxon>Pseudomonadota</taxon>
        <taxon>Alphaproteobacteria</taxon>
        <taxon>Sphingomonadales</taxon>
        <taxon>Sphingomonadaceae</taxon>
        <taxon>Novosphingobium</taxon>
    </lineage>
</organism>
<protein>
    <submittedName>
        <fullName evidence="2">Uncharacterized protein</fullName>
    </submittedName>
</protein>
<dbReference type="EMBL" id="JANZXA010000006">
    <property type="protein sequence ID" value="MCT2400119.1"/>
    <property type="molecule type" value="Genomic_DNA"/>
</dbReference>
<feature type="chain" id="PRO_5047371970" evidence="1">
    <location>
        <begin position="25"/>
        <end position="122"/>
    </location>
</feature>
<evidence type="ECO:0000256" key="1">
    <source>
        <dbReference type="SAM" id="SignalP"/>
    </source>
</evidence>
<comment type="caution">
    <text evidence="2">The sequence shown here is derived from an EMBL/GenBank/DDBJ whole genome shotgun (WGS) entry which is preliminary data.</text>
</comment>
<dbReference type="RefSeq" id="WP_041559386.1">
    <property type="nucleotide sequence ID" value="NZ_JANZXA010000006.1"/>
</dbReference>
<keyword evidence="1" id="KW-0732">Signal</keyword>
<feature type="signal peptide" evidence="1">
    <location>
        <begin position="1"/>
        <end position="24"/>
    </location>
</feature>
<reference evidence="2" key="1">
    <citation type="submission" date="2022-09" db="EMBL/GenBank/DDBJ databases">
        <title>Novosphingobium sp. Nov., a polycyclic aromatic hydrocarbon-degrading bacterium isolated form mangrove sediments in HongKong.</title>
        <authorList>
            <person name="Hu Z."/>
        </authorList>
    </citation>
    <scope>NUCLEOTIDE SEQUENCE</scope>
    <source>
        <strain evidence="2">HK4-1</strain>
    </source>
</reference>
<gene>
    <name evidence="2" type="ORF">NZK81_11200</name>
</gene>
<name>A0ABT2I5M8_9SPHN</name>
<evidence type="ECO:0000313" key="2">
    <source>
        <dbReference type="EMBL" id="MCT2400119.1"/>
    </source>
</evidence>
<evidence type="ECO:0000313" key="3">
    <source>
        <dbReference type="Proteomes" id="UP001165583"/>
    </source>
</evidence>
<keyword evidence="3" id="KW-1185">Reference proteome</keyword>